<feature type="transmembrane region" description="Helical" evidence="6">
    <location>
        <begin position="98"/>
        <end position="117"/>
    </location>
</feature>
<evidence type="ECO:0000256" key="2">
    <source>
        <dbReference type="ARBA" id="ARBA00007362"/>
    </source>
</evidence>
<feature type="transmembrane region" description="Helical" evidence="6">
    <location>
        <begin position="268"/>
        <end position="285"/>
    </location>
</feature>
<evidence type="ECO:0000256" key="3">
    <source>
        <dbReference type="ARBA" id="ARBA00022692"/>
    </source>
</evidence>
<protein>
    <submittedName>
        <fullName evidence="8">EamA family transporter</fullName>
    </submittedName>
</protein>
<dbReference type="InterPro" id="IPR037185">
    <property type="entry name" value="EmrE-like"/>
</dbReference>
<dbReference type="AlphaFoldDB" id="A0A5S3WRG0"/>
<reference evidence="8 9" key="1">
    <citation type="submission" date="2018-01" db="EMBL/GenBank/DDBJ databases">
        <authorList>
            <person name="Paulsen S."/>
            <person name="Gram L.K."/>
        </authorList>
    </citation>
    <scope>NUCLEOTIDE SEQUENCE [LARGE SCALE GENOMIC DNA]</scope>
    <source>
        <strain evidence="8 9">S2676</strain>
    </source>
</reference>
<keyword evidence="4 6" id="KW-1133">Transmembrane helix</keyword>
<feature type="transmembrane region" description="Helical" evidence="6">
    <location>
        <begin position="240"/>
        <end position="262"/>
    </location>
</feature>
<dbReference type="Gene3D" id="1.10.3730.20">
    <property type="match status" value="2"/>
</dbReference>
<feature type="transmembrane region" description="Helical" evidence="6">
    <location>
        <begin position="42"/>
        <end position="60"/>
    </location>
</feature>
<keyword evidence="3 6" id="KW-0812">Transmembrane</keyword>
<keyword evidence="5 6" id="KW-0472">Membrane</keyword>
<dbReference type="PANTHER" id="PTHR32322">
    <property type="entry name" value="INNER MEMBRANE TRANSPORTER"/>
    <property type="match status" value="1"/>
</dbReference>
<dbReference type="Pfam" id="PF00892">
    <property type="entry name" value="EamA"/>
    <property type="match status" value="2"/>
</dbReference>
<evidence type="ECO:0000313" key="9">
    <source>
        <dbReference type="Proteomes" id="UP000310249"/>
    </source>
</evidence>
<evidence type="ECO:0000256" key="1">
    <source>
        <dbReference type="ARBA" id="ARBA00004141"/>
    </source>
</evidence>
<evidence type="ECO:0000256" key="4">
    <source>
        <dbReference type="ARBA" id="ARBA00022989"/>
    </source>
</evidence>
<reference evidence="9" key="2">
    <citation type="submission" date="2019-06" db="EMBL/GenBank/DDBJ databases">
        <title>Co-occurence of chitin degradation, pigmentation and bioactivity in marine Pseudoalteromonas.</title>
        <authorList>
            <person name="Sonnenschein E.C."/>
            <person name="Bech P.K."/>
        </authorList>
    </citation>
    <scope>NUCLEOTIDE SEQUENCE [LARGE SCALE GENOMIC DNA]</scope>
    <source>
        <strain evidence="9">S2676</strain>
    </source>
</reference>
<comment type="subcellular location">
    <subcellularLocation>
        <location evidence="1">Membrane</location>
        <topology evidence="1">Multi-pass membrane protein</topology>
    </subcellularLocation>
</comment>
<feature type="transmembrane region" description="Helical" evidence="6">
    <location>
        <begin position="72"/>
        <end position="92"/>
    </location>
</feature>
<evidence type="ECO:0000256" key="5">
    <source>
        <dbReference type="ARBA" id="ARBA00023136"/>
    </source>
</evidence>
<dbReference type="PANTHER" id="PTHR32322:SF2">
    <property type="entry name" value="EAMA DOMAIN-CONTAINING PROTEIN"/>
    <property type="match status" value="1"/>
</dbReference>
<accession>A0A5S3WRG0</accession>
<comment type="similarity">
    <text evidence="2">Belongs to the EamA transporter family.</text>
</comment>
<dbReference type="InterPro" id="IPR000620">
    <property type="entry name" value="EamA_dom"/>
</dbReference>
<dbReference type="OrthoDB" id="5430053at2"/>
<feature type="domain" description="EamA" evidence="7">
    <location>
        <begin position="151"/>
        <end position="285"/>
    </location>
</feature>
<feature type="transmembrane region" description="Helical" evidence="6">
    <location>
        <begin position="124"/>
        <end position="142"/>
    </location>
</feature>
<dbReference type="Proteomes" id="UP000310249">
    <property type="component" value="Unassembled WGS sequence"/>
</dbReference>
<dbReference type="InterPro" id="IPR050638">
    <property type="entry name" value="AA-Vitamin_Transporters"/>
</dbReference>
<feature type="transmembrane region" description="Helical" evidence="6">
    <location>
        <begin position="215"/>
        <end position="233"/>
    </location>
</feature>
<comment type="caution">
    <text evidence="8">The sequence shown here is derived from an EMBL/GenBank/DDBJ whole genome shotgun (WGS) entry which is preliminary data.</text>
</comment>
<feature type="transmembrane region" description="Helical" evidence="6">
    <location>
        <begin position="12"/>
        <end position="30"/>
    </location>
</feature>
<feature type="transmembrane region" description="Helical" evidence="6">
    <location>
        <begin position="148"/>
        <end position="169"/>
    </location>
</feature>
<dbReference type="EMBL" id="PNCI01000013">
    <property type="protein sequence ID" value="TMP30445.1"/>
    <property type="molecule type" value="Genomic_DNA"/>
</dbReference>
<organism evidence="8 9">
    <name type="scientific">Pseudoalteromonas rubra</name>
    <dbReference type="NCBI Taxonomy" id="43658"/>
    <lineage>
        <taxon>Bacteria</taxon>
        <taxon>Pseudomonadati</taxon>
        <taxon>Pseudomonadota</taxon>
        <taxon>Gammaproteobacteria</taxon>
        <taxon>Alteromonadales</taxon>
        <taxon>Pseudoalteromonadaceae</taxon>
        <taxon>Pseudoalteromonas</taxon>
    </lineage>
</organism>
<evidence type="ECO:0000259" key="7">
    <source>
        <dbReference type="Pfam" id="PF00892"/>
    </source>
</evidence>
<feature type="transmembrane region" description="Helical" evidence="6">
    <location>
        <begin position="181"/>
        <end position="203"/>
    </location>
</feature>
<proteinExistence type="inferred from homology"/>
<gene>
    <name evidence="8" type="ORF">CWB99_06620</name>
</gene>
<evidence type="ECO:0000313" key="8">
    <source>
        <dbReference type="EMBL" id="TMP30445.1"/>
    </source>
</evidence>
<sequence length="312" mass="33082">MPRQRRCEGHTIGWLLVAMVAPVIWGSTYVVTTEMLPADKPLMAAVFRALPAGLLLLLFTPALPQGRWWLRTLTLGILNIGGFFYCLFVAAYLLPGGVAALVMSSQPVLVMILSVLILKESLKLHQFFACLTGIAGLSILVLEPSMVLPAKGVLAGLAGAASMATGLVLSKKWGKPEGVSVATFTGWQLTVGGFFLLPFGLIQEGLPTVLTGNNLLGYGYLSLVGALLAYLIWFKAIEQLPVVSVSFVSFASPLSAALLGYFMLDETLTPNQLVGAGAIVLAIVISQRLTVTHSKAGCSNAKLHSQLSTKPS</sequence>
<name>A0A5S3WRG0_9GAMM</name>
<feature type="domain" description="EamA" evidence="7">
    <location>
        <begin position="14"/>
        <end position="141"/>
    </location>
</feature>
<evidence type="ECO:0000256" key="6">
    <source>
        <dbReference type="SAM" id="Phobius"/>
    </source>
</evidence>
<dbReference type="GO" id="GO:0016020">
    <property type="term" value="C:membrane"/>
    <property type="evidence" value="ECO:0007669"/>
    <property type="project" value="UniProtKB-SubCell"/>
</dbReference>
<dbReference type="SUPFAM" id="SSF103481">
    <property type="entry name" value="Multidrug resistance efflux transporter EmrE"/>
    <property type="match status" value="2"/>
</dbReference>